<sequence>MLSHLLDHGNHPRIRIQGFQLLLLWLNDQTIELPECIDLYSNAISLDLFLYDQIRSGGGDLNAREGTSKKNDDSLGLGQVLIKSDERGPLFPNPHPPTFNDAVKLIQLDLSGLVRLAHVAAGSIPPPENYDFPQIENIEHDNGIAIGMGIDAAFAAAKFHFDITKKQYLIKLFPQCAKSLGLISGDDATPILKSIVLGPENREFAHEIVRQALMLPAGSPQYKDIVRGAVHIVGVWILSGEEERPAFLRRSPSQTPLSSSTIGSFPNQLPSPDSDSSITPSNTPSKATFSSANIYLRRYIQLLGLVFEDHSAITFDGMTNIEVESQVAIYRDVLSLYRSMISEGPIELEDETWETLLLSLLDIQQKIMNQRDKYTPISSVSLSEGLADYLVETILNAFARSKVQRPELWRGLRNQMSSSVRWSQTIAQWAKIMLRLTKILSKHVHHVDLDAVELNRRLSELSTSERHSHRRQPSKSRTRHLSLRGSRHKHSGSNSSREDVMAAIGSDFSVFGKSGNDINIKSSRRTLSIHQDMNFVDQKSPGGQALLNVTVNGPASSTHSGSIASDEEDDENDDFFDASSELTLDDLADVKSNRTSSSSAFFVQPNFSSERLSVSLANFRCQDFLNLEALSWNSETALLVWKNMLCALGNINHIQISQNHADAMKCLVEIMDMLTLVRNNQIGFATLPLHYEFAPWAFAPGRALAYAGLCKMMSRRPDKDFDEAYYSHFYRALLKGLSDPDGSITLAIINNSTKLFSQCLPGSNILYKSFIETIRNLLLKDDVNIPELTRQNAITILCSLICIVNQAPSAKFPTIPYKKLAQLNDANFRESMPNNLDFMRFSEVRSILKETLVKSLATEDSIRNYETHDMLLYGICTLAFDELTSWPNEDVIRGCFQALLDQLYWSHLPVVTTAADCLIGFAQNSSLWRNEERVYLMILQDVFGYLIGALNEHLIIQKSSPRNGRGFIIAKLFYCLLEWLIVIPPNLFADTELCHLVFDVIDLVFEPDSPKRNRKRAHPPARKRRGKAPAVRFKKAERKIAVSSRPGGEQNFHVVGVENNVEDVNFVKDVAGCVLLHLTHHFDNFSPPHGPAMMNSTLVGPLGSDPKEDEASEQYHYFSYNDTTIITLVEIPGKDNSIRDHTGRYAWDSGLFYKASLDSEKGKDRGRIKVADKIILRSGIKIDHDYLELRSDLSASPKTNPKTMGSSPEKEQQPPILTQSADPERVNMLSNLIQYLDCQTPGLEKVQPIPLYSPRTATNVKSKIVHIEEQLDRHIKEETSYGNVTGAQSLNICVYHIINTRQLWYDDAISLRNNIFQENDYKVVKRRSRNPLYCRTTSHLSLGADFSLSKSFLPVLPPEAEMPTEPYQQCRLFLSHFGWLNHDTLKDSSICLLNKTPGLFRDIRLLDKKHAREAIKVALLYVGPGQDDEQSILYNTNGSQAYDEFVESLGWEIDLASHPGYLGGLERNSTNGLTSVYYCTSTLEIIFHDVTKMPTEPTDPKQLRKKRHIGNDHVHVIFNENHRDYRKTTIGGDFGNAQIVVTPLHNGLFSVDIYRDSKISPFGPLLHAAVVSENILGSLRASDISTIT</sequence>
<dbReference type="EMBL" id="CAJVPT010008326">
    <property type="protein sequence ID" value="CAG8550729.1"/>
    <property type="molecule type" value="Genomic_DNA"/>
</dbReference>
<keyword evidence="2" id="KW-1185">Reference proteome</keyword>
<organism evidence="1 2">
    <name type="scientific">Acaulospora colombiana</name>
    <dbReference type="NCBI Taxonomy" id="27376"/>
    <lineage>
        <taxon>Eukaryota</taxon>
        <taxon>Fungi</taxon>
        <taxon>Fungi incertae sedis</taxon>
        <taxon>Mucoromycota</taxon>
        <taxon>Glomeromycotina</taxon>
        <taxon>Glomeromycetes</taxon>
        <taxon>Diversisporales</taxon>
        <taxon>Acaulosporaceae</taxon>
        <taxon>Acaulospora</taxon>
    </lineage>
</organism>
<protein>
    <submittedName>
        <fullName evidence="1">15140_t:CDS:1</fullName>
    </submittedName>
</protein>
<reference evidence="1" key="1">
    <citation type="submission" date="2021-06" db="EMBL/GenBank/DDBJ databases">
        <authorList>
            <person name="Kallberg Y."/>
            <person name="Tangrot J."/>
            <person name="Rosling A."/>
        </authorList>
    </citation>
    <scope>NUCLEOTIDE SEQUENCE</scope>
    <source>
        <strain evidence="1">CL356</strain>
    </source>
</reference>
<evidence type="ECO:0000313" key="1">
    <source>
        <dbReference type="EMBL" id="CAG8550729.1"/>
    </source>
</evidence>
<name>A0ACA9LUT1_9GLOM</name>
<proteinExistence type="predicted"/>
<comment type="caution">
    <text evidence="1">The sequence shown here is derived from an EMBL/GenBank/DDBJ whole genome shotgun (WGS) entry which is preliminary data.</text>
</comment>
<dbReference type="Proteomes" id="UP000789525">
    <property type="component" value="Unassembled WGS sequence"/>
</dbReference>
<evidence type="ECO:0000313" key="2">
    <source>
        <dbReference type="Proteomes" id="UP000789525"/>
    </source>
</evidence>
<gene>
    <name evidence="1" type="ORF">ACOLOM_LOCUS4841</name>
</gene>
<feature type="non-terminal residue" evidence="1">
    <location>
        <position position="1588"/>
    </location>
</feature>
<accession>A0ACA9LUT1</accession>